<dbReference type="InterPro" id="IPR004364">
    <property type="entry name" value="Aa-tRNA-synt_II"/>
</dbReference>
<evidence type="ECO:0000256" key="5">
    <source>
        <dbReference type="ARBA" id="ARBA00022840"/>
    </source>
</evidence>
<dbReference type="HOGENOM" id="CLU_014330_3_2_14"/>
<dbReference type="PATRIC" id="fig|1427984.3.peg.437"/>
<dbReference type="AlphaFoldDB" id="W8GNF6"/>
<dbReference type="NCBIfam" id="TIGR00459">
    <property type="entry name" value="aspS_bact"/>
    <property type="match status" value="1"/>
</dbReference>
<gene>
    <name evidence="9" type="primary">aspS</name>
    <name evidence="9" type="ORF">X271_00451</name>
</gene>
<evidence type="ECO:0000313" key="9">
    <source>
        <dbReference type="EMBL" id="AHK22556.1"/>
    </source>
</evidence>
<protein>
    <submittedName>
        <fullName evidence="9">Aspartate--tRNA ligase</fullName>
        <ecNumber evidence="9">6.1.1.12</ecNumber>
    </submittedName>
</protein>
<keyword evidence="4" id="KW-0547">Nucleotide-binding</keyword>
<dbReference type="GO" id="GO:0004815">
    <property type="term" value="F:aspartate-tRNA ligase activity"/>
    <property type="evidence" value="ECO:0007669"/>
    <property type="project" value="UniProtKB-EC"/>
</dbReference>
<organism evidence="9 10">
    <name type="scientific">Candidatus Hepatoplasma crinochetorum Av</name>
    <dbReference type="NCBI Taxonomy" id="1427984"/>
    <lineage>
        <taxon>Bacteria</taxon>
        <taxon>Bacillati</taxon>
        <taxon>Mycoplasmatota</taxon>
        <taxon>Mollicutes</taxon>
        <taxon>Candidatus Hepatoplasmataceae</taxon>
        <taxon>Candidatus Hepatoplasma</taxon>
    </lineage>
</organism>
<dbReference type="InterPro" id="IPR012340">
    <property type="entry name" value="NA-bd_OB-fold"/>
</dbReference>
<name>W8GNF6_9MOLU</name>
<dbReference type="EMBL" id="CP006932">
    <property type="protein sequence ID" value="AHK22556.1"/>
    <property type="molecule type" value="Genomic_DNA"/>
</dbReference>
<dbReference type="InterPro" id="IPR002312">
    <property type="entry name" value="Asp/Asn-tRNA-synth_IIb"/>
</dbReference>
<dbReference type="InterPro" id="IPR004524">
    <property type="entry name" value="Asp-tRNA-ligase_1"/>
</dbReference>
<dbReference type="Gene3D" id="2.40.50.140">
    <property type="entry name" value="Nucleic acid-binding proteins"/>
    <property type="match status" value="1"/>
</dbReference>
<dbReference type="eggNOG" id="COG0173">
    <property type="taxonomic scope" value="Bacteria"/>
</dbReference>
<evidence type="ECO:0000256" key="7">
    <source>
        <dbReference type="ARBA" id="ARBA00023146"/>
    </source>
</evidence>
<dbReference type="PRINTS" id="PR01042">
    <property type="entry name" value="TRNASYNTHASP"/>
</dbReference>
<keyword evidence="3 9" id="KW-0436">Ligase</keyword>
<dbReference type="EC" id="6.1.1.12" evidence="9"/>
<evidence type="ECO:0000256" key="4">
    <source>
        <dbReference type="ARBA" id="ARBA00022741"/>
    </source>
</evidence>
<dbReference type="CDD" id="cd04317">
    <property type="entry name" value="EcAspRS_like_N"/>
    <property type="match status" value="1"/>
</dbReference>
<dbReference type="RefSeq" id="WP_128571652.1">
    <property type="nucleotide sequence ID" value="NZ_CP006932.1"/>
</dbReference>
<accession>W8GNF6</accession>
<dbReference type="Gene3D" id="3.30.930.10">
    <property type="entry name" value="Bira Bifunctional Protein, Domain 2"/>
    <property type="match status" value="1"/>
</dbReference>
<evidence type="ECO:0000259" key="8">
    <source>
        <dbReference type="PROSITE" id="PS50862"/>
    </source>
</evidence>
<dbReference type="PANTHER" id="PTHR22594:SF5">
    <property type="entry name" value="ASPARTATE--TRNA LIGASE, MITOCHONDRIAL"/>
    <property type="match status" value="1"/>
</dbReference>
<reference evidence="9 10" key="1">
    <citation type="journal article" date="2014" name="Genome Biol. Evol.">
        <title>Phylogenomics of "Candidatus Hepatoplasma crinochetorum," a Lineage of Mollicutes Associated with Noninsect Arthropods.</title>
        <authorList>
            <person name="Leclercq S."/>
            <person name="Dittmer J."/>
            <person name="Bouchon D."/>
            <person name="Cordaux R."/>
        </authorList>
    </citation>
    <scope>NUCLEOTIDE SEQUENCE [LARGE SCALE GENOMIC DNA]</scope>
    <source>
        <strain evidence="9 10">Av</strain>
    </source>
</reference>
<dbReference type="STRING" id="1427984.X271_00451"/>
<dbReference type="Proteomes" id="UP000019450">
    <property type="component" value="Chromosome"/>
</dbReference>
<dbReference type="PANTHER" id="PTHR22594">
    <property type="entry name" value="ASPARTYL/LYSYL-TRNA SYNTHETASE"/>
    <property type="match status" value="1"/>
</dbReference>
<dbReference type="InterPro" id="IPR045864">
    <property type="entry name" value="aa-tRNA-synth_II/BPL/LPL"/>
</dbReference>
<keyword evidence="10" id="KW-1185">Reference proteome</keyword>
<sequence length="567" mass="66306">MNNNFNLTEKDINKKIKLTGWIDKIRKLGDLIFFDLRNSGKIIQVVVTNKTEDIYKIAKNLTKEDVILVEGVLNKRKNINKNLKTGTIEIIADNLNIISKAKTLPFIIADQTDGLEPLRMRYRYLDIRRNNVYNILKFRSNFNKLIRTYFDKLDFLEIETPTITKLTFGGASEFRVLSKNHPGYQYGLVQSPQIYKQLLMYGGIEKYYQIARCYRDEDLRKDRQLEFTQLDLEKSFTTKEEIKEIIENLLVNLFDKLLKIKVKKPFQTLKYQEAIDNYGIDKPDLRYPEKIYNFNLLKKDLNISLQNDQSLIGIYFPFILSESKIKNYLLKIKAKSDFSFLAFKENKLINTNLKNINHQKILNFIFLQKQNLKNSKQFSLILIKDKDLKAKEIIGKLRIKIAIDNKLFDQNQFNFVWVEDFPLFELLKDLKLGSMHNPFTNFKKDDFDLFWNLKINEKEELLKLNSEAYDIVLNGIEIGGGALRIIDPIIQKRIFEILNLKKKEIENDFAFLLEAQKYGIPTHGGIALGLDRLIAIMLKIDSIKEIIAFPKSSKGTDEMMGGPTKIE</sequence>
<evidence type="ECO:0000256" key="1">
    <source>
        <dbReference type="ARBA" id="ARBA00006303"/>
    </source>
</evidence>
<dbReference type="GO" id="GO:0005524">
    <property type="term" value="F:ATP binding"/>
    <property type="evidence" value="ECO:0007669"/>
    <property type="project" value="UniProtKB-KW"/>
</dbReference>
<feature type="domain" description="Aminoacyl-transfer RNA synthetases class-II family profile" evidence="8">
    <location>
        <begin position="136"/>
        <end position="550"/>
    </location>
</feature>
<dbReference type="InterPro" id="IPR047089">
    <property type="entry name" value="Asp-tRNA-ligase_1_N"/>
</dbReference>
<dbReference type="KEGG" id="hcr:X271_00451"/>
<dbReference type="InterPro" id="IPR006195">
    <property type="entry name" value="aa-tRNA-synth_II"/>
</dbReference>
<dbReference type="OrthoDB" id="9802326at2"/>
<dbReference type="NCBIfam" id="NF001750">
    <property type="entry name" value="PRK00476.1"/>
    <property type="match status" value="1"/>
</dbReference>
<keyword evidence="6" id="KW-0648">Protein biosynthesis</keyword>
<proteinExistence type="inferred from homology"/>
<dbReference type="GO" id="GO:0005737">
    <property type="term" value="C:cytoplasm"/>
    <property type="evidence" value="ECO:0007669"/>
    <property type="project" value="InterPro"/>
</dbReference>
<keyword evidence="7" id="KW-0030">Aminoacyl-tRNA synthetase</keyword>
<dbReference type="SUPFAM" id="SSF55681">
    <property type="entry name" value="Class II aaRS and biotin synthetases"/>
    <property type="match status" value="1"/>
</dbReference>
<dbReference type="Pfam" id="PF01336">
    <property type="entry name" value="tRNA_anti-codon"/>
    <property type="match status" value="1"/>
</dbReference>
<evidence type="ECO:0000256" key="3">
    <source>
        <dbReference type="ARBA" id="ARBA00022598"/>
    </source>
</evidence>
<keyword evidence="5" id="KW-0067">ATP-binding</keyword>
<dbReference type="SUPFAM" id="SSF50249">
    <property type="entry name" value="Nucleic acid-binding proteins"/>
    <property type="match status" value="1"/>
</dbReference>
<dbReference type="PROSITE" id="PS50862">
    <property type="entry name" value="AA_TRNA_LIGASE_II"/>
    <property type="match status" value="1"/>
</dbReference>
<dbReference type="Gene3D" id="3.30.1360.30">
    <property type="entry name" value="GAD-like domain"/>
    <property type="match status" value="1"/>
</dbReference>
<evidence type="ECO:0000256" key="6">
    <source>
        <dbReference type="ARBA" id="ARBA00022917"/>
    </source>
</evidence>
<evidence type="ECO:0000256" key="2">
    <source>
        <dbReference type="ARBA" id="ARBA00011738"/>
    </source>
</evidence>
<dbReference type="InterPro" id="IPR004365">
    <property type="entry name" value="NA-bd_OB_tRNA"/>
</dbReference>
<dbReference type="GO" id="GO:0003676">
    <property type="term" value="F:nucleic acid binding"/>
    <property type="evidence" value="ECO:0007669"/>
    <property type="project" value="InterPro"/>
</dbReference>
<evidence type="ECO:0000313" key="10">
    <source>
        <dbReference type="Proteomes" id="UP000019450"/>
    </source>
</evidence>
<comment type="subunit">
    <text evidence="2">Homodimer.</text>
</comment>
<dbReference type="GO" id="GO:0006422">
    <property type="term" value="P:aspartyl-tRNA aminoacylation"/>
    <property type="evidence" value="ECO:0007669"/>
    <property type="project" value="TreeGrafter"/>
</dbReference>
<comment type="similarity">
    <text evidence="1">Belongs to the class-II aminoacyl-tRNA synthetase family. Type 1 subfamily.</text>
</comment>
<dbReference type="InterPro" id="IPR004115">
    <property type="entry name" value="GAD-like_sf"/>
</dbReference>
<dbReference type="Pfam" id="PF00152">
    <property type="entry name" value="tRNA-synt_2"/>
    <property type="match status" value="1"/>
</dbReference>